<evidence type="ECO:0000313" key="2">
    <source>
        <dbReference type="EMBL" id="OGG12420.1"/>
    </source>
</evidence>
<evidence type="ECO:0000313" key="3">
    <source>
        <dbReference type="Proteomes" id="UP000177416"/>
    </source>
</evidence>
<dbReference type="Pfam" id="PF13635">
    <property type="entry name" value="DUF4143"/>
    <property type="match status" value="1"/>
</dbReference>
<dbReference type="Gene3D" id="3.40.50.300">
    <property type="entry name" value="P-loop containing nucleotide triphosphate hydrolases"/>
    <property type="match status" value="1"/>
</dbReference>
<dbReference type="AlphaFoldDB" id="A0A1F5ZIX4"/>
<gene>
    <name evidence="2" type="ORF">A2875_01460</name>
</gene>
<dbReference type="EMBL" id="MFJJ01000063">
    <property type="protein sequence ID" value="OGG12420.1"/>
    <property type="molecule type" value="Genomic_DNA"/>
</dbReference>
<accession>A0A1F5ZIX4</accession>
<dbReference type="Pfam" id="PF13173">
    <property type="entry name" value="AAA_14"/>
    <property type="match status" value="1"/>
</dbReference>
<protein>
    <recommendedName>
        <fullName evidence="1">AAA+ ATPase domain-containing protein</fullName>
    </recommendedName>
</protein>
<dbReference type="InterPro" id="IPR041682">
    <property type="entry name" value="AAA_14"/>
</dbReference>
<evidence type="ECO:0000259" key="1">
    <source>
        <dbReference type="SMART" id="SM00382"/>
    </source>
</evidence>
<dbReference type="PANTHER" id="PTHR43566">
    <property type="entry name" value="CONSERVED PROTEIN"/>
    <property type="match status" value="1"/>
</dbReference>
<dbReference type="SMART" id="SM00382">
    <property type="entry name" value="AAA"/>
    <property type="match status" value="1"/>
</dbReference>
<dbReference type="PANTHER" id="PTHR43566:SF1">
    <property type="entry name" value="AAA+ ATPASE DOMAIN-CONTAINING PROTEIN"/>
    <property type="match status" value="1"/>
</dbReference>
<dbReference type="SUPFAM" id="SSF52540">
    <property type="entry name" value="P-loop containing nucleoside triphosphate hydrolases"/>
    <property type="match status" value="1"/>
</dbReference>
<sequence>MLLKRSIDTHVANYLKGDSYKTFYIWGPRRSGKTTLLERLSKELGVAFFDFDLQTDRELFVPRIEALEKLVAAHNVILIDEVQNYPGATVVFKLLQGKFKVKVIATGSSELRQKAGEDFDTMAGRFHEAYCLPLSLAEIADNTSVVPYEQARFFQDLQTRLQIFGAYPEVYAPEHISEGDKIELLEKIVNTYVLKDVIDIYQLKNEKLARDILTKIALQLGSEVSIREIASSLGSNSVTVANYIEIFIKNYILIAIPSFKTNARRAVSENRKLYFYDLGIRNALVKDFREMKLRPDGGGLFENFIIIEIEKQRKNTNAKQTLYFYREYGGKEIDLVIEDYYKRYTCVEIKAGKPRGNKNIFPLPHTFETINAANYYDVIRRVALLISLPIGGNRRNSQRIFSRLA</sequence>
<dbReference type="InterPro" id="IPR025420">
    <property type="entry name" value="DUF4143"/>
</dbReference>
<comment type="caution">
    <text evidence="2">The sequence shown here is derived from an EMBL/GenBank/DDBJ whole genome shotgun (WGS) entry which is preliminary data.</text>
</comment>
<reference evidence="2 3" key="1">
    <citation type="journal article" date="2016" name="Nat. Commun.">
        <title>Thousands of microbial genomes shed light on interconnected biogeochemical processes in an aquifer system.</title>
        <authorList>
            <person name="Anantharaman K."/>
            <person name="Brown C.T."/>
            <person name="Hug L.A."/>
            <person name="Sharon I."/>
            <person name="Castelle C.J."/>
            <person name="Probst A.J."/>
            <person name="Thomas B.C."/>
            <person name="Singh A."/>
            <person name="Wilkins M.J."/>
            <person name="Karaoz U."/>
            <person name="Brodie E.L."/>
            <person name="Williams K.H."/>
            <person name="Hubbard S.S."/>
            <person name="Banfield J.F."/>
        </authorList>
    </citation>
    <scope>NUCLEOTIDE SEQUENCE [LARGE SCALE GENOMIC DNA]</scope>
</reference>
<feature type="domain" description="AAA+ ATPase" evidence="1">
    <location>
        <begin position="19"/>
        <end position="134"/>
    </location>
</feature>
<dbReference type="InterPro" id="IPR027417">
    <property type="entry name" value="P-loop_NTPase"/>
</dbReference>
<name>A0A1F5ZIX4_9BACT</name>
<dbReference type="InterPro" id="IPR003593">
    <property type="entry name" value="AAA+_ATPase"/>
</dbReference>
<organism evidence="2 3">
    <name type="scientific">Candidatus Gottesmanbacteria bacterium RIFCSPHIGHO2_01_FULL_46_14</name>
    <dbReference type="NCBI Taxonomy" id="1798380"/>
    <lineage>
        <taxon>Bacteria</taxon>
        <taxon>Candidatus Gottesmaniibacteriota</taxon>
    </lineage>
</organism>
<proteinExistence type="predicted"/>
<dbReference type="Proteomes" id="UP000177416">
    <property type="component" value="Unassembled WGS sequence"/>
</dbReference>